<reference evidence="1" key="2">
    <citation type="submission" date="2020-11" db="EMBL/GenBank/DDBJ databases">
        <authorList>
            <person name="McCartney M.A."/>
            <person name="Auch B."/>
            <person name="Kono T."/>
            <person name="Mallez S."/>
            <person name="Becker A."/>
            <person name="Gohl D.M."/>
            <person name="Silverstein K.A.T."/>
            <person name="Koren S."/>
            <person name="Bechman K.B."/>
            <person name="Herman A."/>
            <person name="Abrahante J.E."/>
            <person name="Garbe J."/>
        </authorList>
    </citation>
    <scope>NUCLEOTIDE SEQUENCE</scope>
    <source>
        <strain evidence="1">Duluth1</strain>
        <tissue evidence="1">Whole animal</tissue>
    </source>
</reference>
<proteinExistence type="predicted"/>
<comment type="caution">
    <text evidence="1">The sequence shown here is derived from an EMBL/GenBank/DDBJ whole genome shotgun (WGS) entry which is preliminary data.</text>
</comment>
<dbReference type="Proteomes" id="UP000828390">
    <property type="component" value="Unassembled WGS sequence"/>
</dbReference>
<gene>
    <name evidence="1" type="ORF">DPMN_162864</name>
</gene>
<accession>A0A9D4ESH9</accession>
<sequence>MVALIKPNPADTWGISKHLHEDQHLSNGAQVDRRHKEMAYMGDGTANCQYYFR</sequence>
<dbReference type="EMBL" id="JAIWYP010000008">
    <property type="protein sequence ID" value="KAH3784793.1"/>
    <property type="molecule type" value="Genomic_DNA"/>
</dbReference>
<reference evidence="1" key="1">
    <citation type="journal article" date="2019" name="bioRxiv">
        <title>The Genome of the Zebra Mussel, Dreissena polymorpha: A Resource for Invasive Species Research.</title>
        <authorList>
            <person name="McCartney M.A."/>
            <person name="Auch B."/>
            <person name="Kono T."/>
            <person name="Mallez S."/>
            <person name="Zhang Y."/>
            <person name="Obille A."/>
            <person name="Becker A."/>
            <person name="Abrahante J.E."/>
            <person name="Garbe J."/>
            <person name="Badalamenti J.P."/>
            <person name="Herman A."/>
            <person name="Mangelson H."/>
            <person name="Liachko I."/>
            <person name="Sullivan S."/>
            <person name="Sone E.D."/>
            <person name="Koren S."/>
            <person name="Silverstein K.A.T."/>
            <person name="Beckman K.B."/>
            <person name="Gohl D.M."/>
        </authorList>
    </citation>
    <scope>NUCLEOTIDE SEQUENCE</scope>
    <source>
        <strain evidence="1">Duluth1</strain>
        <tissue evidence="1">Whole animal</tissue>
    </source>
</reference>
<keyword evidence="2" id="KW-1185">Reference proteome</keyword>
<organism evidence="1 2">
    <name type="scientific">Dreissena polymorpha</name>
    <name type="common">Zebra mussel</name>
    <name type="synonym">Mytilus polymorpha</name>
    <dbReference type="NCBI Taxonomy" id="45954"/>
    <lineage>
        <taxon>Eukaryota</taxon>
        <taxon>Metazoa</taxon>
        <taxon>Spiralia</taxon>
        <taxon>Lophotrochozoa</taxon>
        <taxon>Mollusca</taxon>
        <taxon>Bivalvia</taxon>
        <taxon>Autobranchia</taxon>
        <taxon>Heteroconchia</taxon>
        <taxon>Euheterodonta</taxon>
        <taxon>Imparidentia</taxon>
        <taxon>Neoheterodontei</taxon>
        <taxon>Myida</taxon>
        <taxon>Dreissenoidea</taxon>
        <taxon>Dreissenidae</taxon>
        <taxon>Dreissena</taxon>
    </lineage>
</organism>
<evidence type="ECO:0000313" key="1">
    <source>
        <dbReference type="EMBL" id="KAH3784793.1"/>
    </source>
</evidence>
<protein>
    <submittedName>
        <fullName evidence="1">Uncharacterized protein</fullName>
    </submittedName>
</protein>
<name>A0A9D4ESH9_DREPO</name>
<dbReference type="AlphaFoldDB" id="A0A9D4ESH9"/>
<evidence type="ECO:0000313" key="2">
    <source>
        <dbReference type="Proteomes" id="UP000828390"/>
    </source>
</evidence>